<evidence type="ECO:0000256" key="6">
    <source>
        <dbReference type="SAM" id="MobiDB-lite"/>
    </source>
</evidence>
<feature type="compositionally biased region" description="Pro residues" evidence="6">
    <location>
        <begin position="195"/>
        <end position="212"/>
    </location>
</feature>
<keyword evidence="4" id="KW-0472">Membrane</keyword>
<dbReference type="Pfam" id="PF02174">
    <property type="entry name" value="IRS"/>
    <property type="match status" value="1"/>
</dbReference>
<evidence type="ECO:0000256" key="3">
    <source>
        <dbReference type="ARBA" id="ARBA00022707"/>
    </source>
</evidence>
<evidence type="ECO:0000256" key="5">
    <source>
        <dbReference type="ARBA" id="ARBA00023288"/>
    </source>
</evidence>
<keyword evidence="9" id="KW-1185">Reference proteome</keyword>
<dbReference type="GO" id="GO:0016020">
    <property type="term" value="C:membrane"/>
    <property type="evidence" value="ECO:0007669"/>
    <property type="project" value="UniProtKB-SubCell"/>
</dbReference>
<dbReference type="SUPFAM" id="SSF50729">
    <property type="entry name" value="PH domain-like"/>
    <property type="match status" value="1"/>
</dbReference>
<keyword evidence="2" id="KW-0597">Phosphoprotein</keyword>
<dbReference type="SMART" id="SM00310">
    <property type="entry name" value="PTBI"/>
    <property type="match status" value="1"/>
</dbReference>
<keyword evidence="5" id="KW-0449">Lipoprotein</keyword>
<comment type="caution">
    <text evidence="8">The sequence shown here is derived from an EMBL/GenBank/DDBJ whole genome shotgun (WGS) entry which is preliminary data.</text>
</comment>
<protein>
    <submittedName>
        <fullName evidence="8">RhoGEF domain-containing protein gxcI isoform X1</fullName>
    </submittedName>
</protein>
<gene>
    <name evidence="8" type="ORF">V1478_010342</name>
</gene>
<dbReference type="PANTHER" id="PTHR21258:SF55">
    <property type="entry name" value="FI23523P1"/>
    <property type="match status" value="1"/>
</dbReference>
<evidence type="ECO:0000259" key="7">
    <source>
        <dbReference type="PROSITE" id="PS51064"/>
    </source>
</evidence>
<evidence type="ECO:0000256" key="4">
    <source>
        <dbReference type="ARBA" id="ARBA00023136"/>
    </source>
</evidence>
<dbReference type="InterPro" id="IPR011993">
    <property type="entry name" value="PH-like_dom_sf"/>
</dbReference>
<dbReference type="Gene3D" id="2.30.29.30">
    <property type="entry name" value="Pleckstrin-homology domain (PH domain)/Phosphotyrosine-binding domain (PTB)"/>
    <property type="match status" value="1"/>
</dbReference>
<dbReference type="CDD" id="cd01202">
    <property type="entry name" value="PTB_FRS2"/>
    <property type="match status" value="1"/>
</dbReference>
<dbReference type="AlphaFoldDB" id="A0ABD2AHH8"/>
<accession>A0ABD2AHH8</accession>
<dbReference type="InterPro" id="IPR050996">
    <property type="entry name" value="Docking_Protein_DOK"/>
</dbReference>
<dbReference type="PANTHER" id="PTHR21258">
    <property type="entry name" value="DOCKING PROTEIN RELATED"/>
    <property type="match status" value="1"/>
</dbReference>
<reference evidence="8 9" key="1">
    <citation type="journal article" date="2024" name="Ann. Entomol. Soc. Am.">
        <title>Genomic analyses of the southern and eastern yellowjacket wasps (Hymenoptera: Vespidae) reveal evolutionary signatures of social life.</title>
        <authorList>
            <person name="Catto M.A."/>
            <person name="Caine P.B."/>
            <person name="Orr S.E."/>
            <person name="Hunt B.G."/>
            <person name="Goodisman M.A.D."/>
        </authorList>
    </citation>
    <scope>NUCLEOTIDE SEQUENCE [LARGE SCALE GENOMIC DNA]</scope>
    <source>
        <strain evidence="8">233</strain>
        <tissue evidence="8">Head and thorax</tissue>
    </source>
</reference>
<evidence type="ECO:0000256" key="2">
    <source>
        <dbReference type="ARBA" id="ARBA00022553"/>
    </source>
</evidence>
<feature type="compositionally biased region" description="Polar residues" evidence="6">
    <location>
        <begin position="247"/>
        <end position="264"/>
    </location>
</feature>
<dbReference type="InterPro" id="IPR038742">
    <property type="entry name" value="FRS2_PTB"/>
</dbReference>
<dbReference type="Proteomes" id="UP001607302">
    <property type="component" value="Unassembled WGS sequence"/>
</dbReference>
<proteinExistence type="predicted"/>
<organism evidence="8 9">
    <name type="scientific">Vespula squamosa</name>
    <name type="common">Southern yellow jacket</name>
    <name type="synonym">Wasp</name>
    <dbReference type="NCBI Taxonomy" id="30214"/>
    <lineage>
        <taxon>Eukaryota</taxon>
        <taxon>Metazoa</taxon>
        <taxon>Ecdysozoa</taxon>
        <taxon>Arthropoda</taxon>
        <taxon>Hexapoda</taxon>
        <taxon>Insecta</taxon>
        <taxon>Pterygota</taxon>
        <taxon>Neoptera</taxon>
        <taxon>Endopterygota</taxon>
        <taxon>Hymenoptera</taxon>
        <taxon>Apocrita</taxon>
        <taxon>Aculeata</taxon>
        <taxon>Vespoidea</taxon>
        <taxon>Vespidae</taxon>
        <taxon>Vespinae</taxon>
        <taxon>Vespula</taxon>
    </lineage>
</organism>
<name>A0ABD2AHH8_VESSQ</name>
<dbReference type="SMART" id="SM01244">
    <property type="entry name" value="IRS"/>
    <property type="match status" value="1"/>
</dbReference>
<evidence type="ECO:0000313" key="8">
    <source>
        <dbReference type="EMBL" id="KAL2720076.1"/>
    </source>
</evidence>
<dbReference type="EMBL" id="JAUDFV010000147">
    <property type="protein sequence ID" value="KAL2720076.1"/>
    <property type="molecule type" value="Genomic_DNA"/>
</dbReference>
<keyword evidence="3" id="KW-0519">Myristate</keyword>
<feature type="domain" description="IRS-type PTB" evidence="7">
    <location>
        <begin position="21"/>
        <end position="123"/>
    </location>
</feature>
<dbReference type="InterPro" id="IPR002404">
    <property type="entry name" value="IRS_PTB"/>
</dbReference>
<feature type="region of interest" description="Disordered" evidence="6">
    <location>
        <begin position="243"/>
        <end position="264"/>
    </location>
</feature>
<feature type="region of interest" description="Disordered" evidence="6">
    <location>
        <begin position="173"/>
        <end position="218"/>
    </location>
</feature>
<sequence>MGFDYSNQIFRMGCINSRADINDLHPNIFQVINVDDLGNLVTPGRLEITDTDIILYQRGKQPIKWPLRCLRRYGHDAEIFSFESGRRCSTGPGIYAFKCRRAAHLFNLVQTNIQVCNNSIDETISRELPVAAQTVPSVTRVTIPFEPNYLDPTPTRFNNRIGTRFVHNEQNGIGRLSSVGSSNGPMSPQGTISTPSPPPILPPPQPPPPPPSSIISHSHSSSLYINEEILLSIPLEMEHNNNKSLRRTAQSSGTSGWEMTSITKNQEMSCSNKPLLSSTVSYMNVGISNEVSPLSPSHSTLDATACIEDINEPNISEHAYMNISPGNDQADSIAVRVLPLPLPALQSNSEDGSRHCYANLESAEIESLKKRFSGISVSDKSSLPPSTPTGIAIREVNYAVLDLDRKDESMNPSLDGAIHLTPSPPESPNKIQKGYATIDFNKTAALSHSVNPNLVNDNEGSRKTRHNSTINDLSASCRLSSSIIQEFYNSYWKIKHLDFFVYISKTNEADIKTCWFRSSLYIVSSEFLMVEK</sequence>
<evidence type="ECO:0000313" key="9">
    <source>
        <dbReference type="Proteomes" id="UP001607302"/>
    </source>
</evidence>
<dbReference type="PROSITE" id="PS51064">
    <property type="entry name" value="IRS_PTB"/>
    <property type="match status" value="1"/>
</dbReference>
<comment type="subcellular location">
    <subcellularLocation>
        <location evidence="1">Membrane</location>
    </subcellularLocation>
</comment>
<evidence type="ECO:0000256" key="1">
    <source>
        <dbReference type="ARBA" id="ARBA00004370"/>
    </source>
</evidence>